<evidence type="ECO:0000256" key="10">
    <source>
        <dbReference type="ARBA" id="ARBA00023268"/>
    </source>
</evidence>
<name>A0AA36H1B2_CYLNA</name>
<dbReference type="EC" id="2.8.1.-" evidence="11"/>
<evidence type="ECO:0000256" key="4">
    <source>
        <dbReference type="ARBA" id="ARBA00022694"/>
    </source>
</evidence>
<evidence type="ECO:0000256" key="5">
    <source>
        <dbReference type="ARBA" id="ARBA00022723"/>
    </source>
</evidence>
<feature type="binding site" evidence="11">
    <location>
        <begin position="131"/>
        <end position="132"/>
    </location>
    <ligand>
        <name>ATP</name>
        <dbReference type="ChEBI" id="CHEBI:30616"/>
    </ligand>
</feature>
<comment type="pathway">
    <text evidence="11">tRNA modification; 5-methoxycarbonylmethyl-2-thiouridine-tRNA biosynthesis.</text>
</comment>
<dbReference type="PANTHER" id="PTHR10953:SF102">
    <property type="entry name" value="ADENYLYLTRANSFERASE AND SULFURTRANSFERASE MOCS3"/>
    <property type="match status" value="1"/>
</dbReference>
<organism evidence="13 14">
    <name type="scientific">Cylicocyclus nassatus</name>
    <name type="common">Nematode worm</name>
    <dbReference type="NCBI Taxonomy" id="53992"/>
    <lineage>
        <taxon>Eukaryota</taxon>
        <taxon>Metazoa</taxon>
        <taxon>Ecdysozoa</taxon>
        <taxon>Nematoda</taxon>
        <taxon>Chromadorea</taxon>
        <taxon>Rhabditida</taxon>
        <taxon>Rhabditina</taxon>
        <taxon>Rhabditomorpha</taxon>
        <taxon>Strongyloidea</taxon>
        <taxon>Strongylidae</taxon>
        <taxon>Cylicocyclus</taxon>
    </lineage>
</organism>
<dbReference type="SUPFAM" id="SSF69572">
    <property type="entry name" value="Activating enzymes of the ubiquitin-like proteins"/>
    <property type="match status" value="1"/>
</dbReference>
<dbReference type="SMART" id="SM00450">
    <property type="entry name" value="RHOD"/>
    <property type="match status" value="1"/>
</dbReference>
<feature type="binding site" evidence="11">
    <location>
        <position position="252"/>
    </location>
    <ligand>
        <name>Zn(2+)</name>
        <dbReference type="ChEBI" id="CHEBI:29105"/>
    </ligand>
</feature>
<dbReference type="Pfam" id="PF00581">
    <property type="entry name" value="Rhodanese"/>
    <property type="match status" value="1"/>
</dbReference>
<feature type="binding site" evidence="11">
    <location>
        <begin position="70"/>
        <end position="74"/>
    </location>
    <ligand>
        <name>ATP</name>
        <dbReference type="ChEBI" id="CHEBI:30616"/>
    </ligand>
</feature>
<evidence type="ECO:0000256" key="9">
    <source>
        <dbReference type="ARBA" id="ARBA00023150"/>
    </source>
</evidence>
<dbReference type="EMBL" id="CATQJL010000305">
    <property type="protein sequence ID" value="CAJ0602221.1"/>
    <property type="molecule type" value="Genomic_DNA"/>
</dbReference>
<dbReference type="HAMAP" id="MF_03049">
    <property type="entry name" value="MOCS3_Uba4"/>
    <property type="match status" value="1"/>
</dbReference>
<dbReference type="GO" id="GO:0070566">
    <property type="term" value="F:adenylyltransferase activity"/>
    <property type="evidence" value="ECO:0007669"/>
    <property type="project" value="InterPro"/>
</dbReference>
<dbReference type="GO" id="GO:0005524">
    <property type="term" value="F:ATP binding"/>
    <property type="evidence" value="ECO:0007669"/>
    <property type="project" value="UniProtKB-KW"/>
</dbReference>
<evidence type="ECO:0000313" key="14">
    <source>
        <dbReference type="Proteomes" id="UP001176961"/>
    </source>
</evidence>
<dbReference type="GO" id="GO:0002143">
    <property type="term" value="P:tRNA wobble position uridine thiolation"/>
    <property type="evidence" value="ECO:0007669"/>
    <property type="project" value="InterPro"/>
</dbReference>
<dbReference type="Pfam" id="PF00899">
    <property type="entry name" value="ThiF"/>
    <property type="match status" value="1"/>
</dbReference>
<evidence type="ECO:0000259" key="12">
    <source>
        <dbReference type="PROSITE" id="PS50206"/>
    </source>
</evidence>
<keyword evidence="2 11" id="KW-0963">Cytoplasm</keyword>
<feature type="binding site" evidence="11">
    <location>
        <position position="87"/>
    </location>
    <ligand>
        <name>ATP</name>
        <dbReference type="ChEBI" id="CHEBI:30616"/>
    </ligand>
</feature>
<protein>
    <recommendedName>
        <fullName evidence="11">Adenylyltransferase and sulfurtransferase MOCS3 homolog</fullName>
    </recommendedName>
    <alternativeName>
        <fullName evidence="11">UBA4 homolog</fullName>
    </alternativeName>
    <alternativeName>
        <fullName evidence="11">Ubiquitin-like protein activator 4 homolog</fullName>
    </alternativeName>
    <domain>
        <recommendedName>
            <fullName evidence="11">Adenylyltransferase</fullName>
            <ecNumber evidence="11">2.7.7.-</ecNumber>
        </recommendedName>
    </domain>
    <domain>
        <recommendedName>
            <fullName evidence="11">Sulfurtransferase</fullName>
            <ecNumber evidence="11">2.8.1.-</ecNumber>
        </recommendedName>
    </domain>
</protein>
<dbReference type="GO" id="GO:0042292">
    <property type="term" value="F:URM1 activating enzyme activity"/>
    <property type="evidence" value="ECO:0007669"/>
    <property type="project" value="TreeGrafter"/>
</dbReference>
<dbReference type="InterPro" id="IPR001763">
    <property type="entry name" value="Rhodanese-like_dom"/>
</dbReference>
<keyword evidence="3 11" id="KW-0808">Transferase</keyword>
<accession>A0AA36H1B2</accession>
<dbReference type="EC" id="2.7.7.-" evidence="11"/>
<dbReference type="GO" id="GO:0032447">
    <property type="term" value="P:protein urmylation"/>
    <property type="evidence" value="ECO:0007669"/>
    <property type="project" value="TreeGrafter"/>
</dbReference>
<evidence type="ECO:0000256" key="6">
    <source>
        <dbReference type="ARBA" id="ARBA00022741"/>
    </source>
</evidence>
<comment type="cofactor">
    <cofactor evidence="11">
        <name>Zn(2+)</name>
        <dbReference type="ChEBI" id="CHEBI:29105"/>
    </cofactor>
    <text evidence="11">Binds 1 zinc ion per subunit.</text>
</comment>
<evidence type="ECO:0000256" key="2">
    <source>
        <dbReference type="ARBA" id="ARBA00022490"/>
    </source>
</evidence>
<feature type="binding site" evidence="11">
    <location>
        <position position="180"/>
    </location>
    <ligand>
        <name>Zn(2+)</name>
        <dbReference type="ChEBI" id="CHEBI:29105"/>
    </ligand>
</feature>
<sequence>MKHSLTKEQVSRYSRQLLLEDFGVEGQERVCSAKVLVVGAGGLGCPVAMYLAGAGVHTIGIVDYDEVALDNLHRQIAHKENSVGTAKVNSLKQSMLELNSSVNVITHNILLDRNSALDIVKPYDIVVDCSDNPATRYLINDSCVLLEKPLVSGSALRWEGQLIVYNYVDDAGKKGPCYRCLFPIPPSPNHVTNCSEGGVLGPVVGVIGSLQALEVLKIAAKLEPSFSSKLYLFDGKSGKSRTIALRPRNKECAVCGDSPSITKLIDYENFCGSRACDKVQRLQLLEQRDRISPFDYSVIRSSGHKPVLVDTRPPHEFKIASLVEAKNLTLESLRQLDPASIREKLGLDIDNCEEVFVICHRGNDSQIAVELLKEKLKPLRVRDIEGGYEGWATEVDRSFPLY</sequence>
<feature type="domain" description="Rhodanese" evidence="12">
    <location>
        <begin position="302"/>
        <end position="400"/>
    </location>
</feature>
<dbReference type="FunFam" id="3.40.50.720:FF:000033">
    <property type="entry name" value="Adenylyltransferase and sulfurtransferase MOCS3"/>
    <property type="match status" value="1"/>
</dbReference>
<evidence type="ECO:0000256" key="11">
    <source>
        <dbReference type="HAMAP-Rule" id="MF_03049"/>
    </source>
</evidence>
<keyword evidence="14" id="KW-1185">Reference proteome</keyword>
<dbReference type="InterPro" id="IPR035985">
    <property type="entry name" value="Ubiquitin-activating_enz"/>
</dbReference>
<keyword evidence="6 11" id="KW-0547">Nucleotide-binding</keyword>
<keyword evidence="4 11" id="KW-0819">tRNA processing</keyword>
<comment type="similarity">
    <text evidence="11">In the N-terminal section; belongs to the HesA/MoeB/ThiF family. UBA4 subfamily.</text>
</comment>
<evidence type="ECO:0000313" key="13">
    <source>
        <dbReference type="EMBL" id="CAJ0602221.1"/>
    </source>
</evidence>
<dbReference type="FunFam" id="3.40.250.10:FF:000014">
    <property type="entry name" value="Adenylyltransferase and sulfurtransferase MOCS3"/>
    <property type="match status" value="1"/>
</dbReference>
<evidence type="ECO:0000256" key="7">
    <source>
        <dbReference type="ARBA" id="ARBA00022833"/>
    </source>
</evidence>
<keyword evidence="9 11" id="KW-0501">Molybdenum cofactor biosynthesis</keyword>
<evidence type="ECO:0000256" key="8">
    <source>
        <dbReference type="ARBA" id="ARBA00022840"/>
    </source>
</evidence>
<feature type="active site" description="Glycyl thioester intermediate; for adenylyltransferase activity" evidence="11">
    <location>
        <position position="194"/>
    </location>
</feature>
<gene>
    <name evidence="13" type="ORF">CYNAS_LOCUS14204</name>
</gene>
<evidence type="ECO:0000256" key="3">
    <source>
        <dbReference type="ARBA" id="ARBA00022679"/>
    </source>
</evidence>
<comment type="caution">
    <text evidence="13">The sequence shown here is derived from an EMBL/GenBank/DDBJ whole genome shotgun (WGS) entry which is preliminary data.</text>
</comment>
<dbReference type="AlphaFoldDB" id="A0AA36H1B2"/>
<proteinExistence type="inferred from homology"/>
<keyword evidence="7 11" id="KW-0862">Zinc</keyword>
<comment type="function">
    <text evidence="11">Plays a central role in 2-thiolation of mcm(5)S(2)U at tRNA wobble positions of cytosolic tRNA(Lys), tRNA(Glu) and tRNA(Gln). Acts by mediating the C-terminal thiocarboxylation of the sulfur carrier URM1. Its N-terminus first activates URM1 as acyl-adenylate (-COAMP), then the persulfide sulfur on the catalytic cysteine is transferred to URM1 to form thiocarboxylation (-COSH) of its C-terminus. The reaction probably involves hydrogen sulfide that is generated from the persulfide intermediate and that acts as nucleophile towards URM1. Subsequently, a transient disulfide bond is formed. Does not use thiosulfate as sulfur donor; NFS1 probably acting as a sulfur donor for thiocarboxylation reactions.</text>
</comment>
<dbReference type="PANTHER" id="PTHR10953">
    <property type="entry name" value="UBIQUITIN-ACTIVATING ENZYME E1"/>
    <property type="match status" value="1"/>
</dbReference>
<feature type="active site" description="Cysteine persulfide intermediate; for sulfurtransferase activity" evidence="11">
    <location>
        <position position="359"/>
    </location>
</feature>
<keyword evidence="5 11" id="KW-0479">Metal-binding</keyword>
<dbReference type="InterPro" id="IPR000594">
    <property type="entry name" value="ThiF_NAD_FAD-bd"/>
</dbReference>
<keyword evidence="10 11" id="KW-0511">Multifunctional enzyme</keyword>
<evidence type="ECO:0000256" key="1">
    <source>
        <dbReference type="ARBA" id="ARBA00004514"/>
    </source>
</evidence>
<feature type="binding site" evidence="11">
    <location>
        <position position="42"/>
    </location>
    <ligand>
        <name>ATP</name>
        <dbReference type="ChEBI" id="CHEBI:30616"/>
    </ligand>
</feature>
<dbReference type="NCBIfam" id="NF004281">
    <property type="entry name" value="PRK05690.1"/>
    <property type="match status" value="1"/>
</dbReference>
<dbReference type="InterPro" id="IPR045886">
    <property type="entry name" value="ThiF/MoeB/HesA"/>
</dbReference>
<dbReference type="GO" id="GO:0046872">
    <property type="term" value="F:metal ion binding"/>
    <property type="evidence" value="ECO:0007669"/>
    <property type="project" value="UniProtKB-KW"/>
</dbReference>
<dbReference type="GO" id="GO:0006777">
    <property type="term" value="P:Mo-molybdopterin cofactor biosynthetic process"/>
    <property type="evidence" value="ECO:0007669"/>
    <property type="project" value="UniProtKB-UniRule"/>
</dbReference>
<dbReference type="Proteomes" id="UP001176961">
    <property type="component" value="Unassembled WGS sequence"/>
</dbReference>
<keyword evidence="8 11" id="KW-0067">ATP-binding</keyword>
<feature type="binding site" evidence="11">
    <location>
        <position position="177"/>
    </location>
    <ligand>
        <name>Zn(2+)</name>
        <dbReference type="ChEBI" id="CHEBI:29105"/>
    </ligand>
</feature>
<dbReference type="Gene3D" id="3.40.250.10">
    <property type="entry name" value="Rhodanese-like domain"/>
    <property type="match status" value="1"/>
</dbReference>
<dbReference type="Gene3D" id="3.40.50.720">
    <property type="entry name" value="NAD(P)-binding Rossmann-like Domain"/>
    <property type="match status" value="1"/>
</dbReference>
<dbReference type="InterPro" id="IPR028885">
    <property type="entry name" value="MOCS3/Uba4"/>
</dbReference>
<dbReference type="InterPro" id="IPR036873">
    <property type="entry name" value="Rhodanese-like_dom_sf"/>
</dbReference>
<feature type="binding site" evidence="11">
    <location>
        <position position="63"/>
    </location>
    <ligand>
        <name>ATP</name>
        <dbReference type="ChEBI" id="CHEBI:30616"/>
    </ligand>
</feature>
<dbReference type="CDD" id="cd00757">
    <property type="entry name" value="ThiF_MoeB_HesA_family"/>
    <property type="match status" value="1"/>
</dbReference>
<dbReference type="PROSITE" id="PS50206">
    <property type="entry name" value="RHODANESE_3"/>
    <property type="match status" value="1"/>
</dbReference>
<dbReference type="GO" id="GO:0004792">
    <property type="term" value="F:thiosulfate-cyanide sulfurtransferase activity"/>
    <property type="evidence" value="ECO:0007669"/>
    <property type="project" value="TreeGrafter"/>
</dbReference>
<dbReference type="GO" id="GO:0005829">
    <property type="term" value="C:cytosol"/>
    <property type="evidence" value="ECO:0007669"/>
    <property type="project" value="UniProtKB-SubCell"/>
</dbReference>
<feature type="binding site" evidence="11">
    <location>
        <position position="255"/>
    </location>
    <ligand>
        <name>Zn(2+)</name>
        <dbReference type="ChEBI" id="CHEBI:29105"/>
    </ligand>
</feature>
<reference evidence="13" key="1">
    <citation type="submission" date="2023-07" db="EMBL/GenBank/DDBJ databases">
        <authorList>
            <consortium name="CYATHOMIX"/>
        </authorList>
    </citation>
    <scope>NUCLEOTIDE SEQUENCE</scope>
    <source>
        <strain evidence="13">N/A</strain>
    </source>
</reference>
<comment type="subcellular location">
    <subcellularLocation>
        <location evidence="1">Cytoplasm</location>
        <location evidence="1">Cytosol</location>
    </subcellularLocation>
</comment>